<reference evidence="2 3" key="1">
    <citation type="submission" date="2022-01" db="EMBL/GenBank/DDBJ databases">
        <title>Mariniradius saccharolyticus sp. nov., isolated from sediment of a river.</title>
        <authorList>
            <person name="Liu H."/>
        </authorList>
    </citation>
    <scope>NUCLEOTIDE SEQUENCE [LARGE SCALE GENOMIC DNA]</scope>
    <source>
        <strain evidence="2 3">RY-2</strain>
    </source>
</reference>
<proteinExistence type="predicted"/>
<feature type="signal peptide" evidence="1">
    <location>
        <begin position="1"/>
        <end position="19"/>
    </location>
</feature>
<keyword evidence="1" id="KW-0732">Signal</keyword>
<evidence type="ECO:0000313" key="3">
    <source>
        <dbReference type="Proteomes" id="UP001201449"/>
    </source>
</evidence>
<feature type="chain" id="PRO_5045719491" description="DUF5723 domain-containing protein" evidence="1">
    <location>
        <begin position="20"/>
        <end position="449"/>
    </location>
</feature>
<organism evidence="2 3">
    <name type="scientific">Mariniradius sediminis</name>
    <dbReference type="NCBI Taxonomy" id="2909237"/>
    <lineage>
        <taxon>Bacteria</taxon>
        <taxon>Pseudomonadati</taxon>
        <taxon>Bacteroidota</taxon>
        <taxon>Cytophagia</taxon>
        <taxon>Cytophagales</taxon>
        <taxon>Cyclobacteriaceae</taxon>
        <taxon>Mariniradius</taxon>
    </lineage>
</organism>
<dbReference type="RefSeq" id="WP_234860194.1">
    <property type="nucleotide sequence ID" value="NZ_JAKEVZ010000002.1"/>
</dbReference>
<gene>
    <name evidence="2" type="ORF">L0U89_03175</name>
</gene>
<dbReference type="EMBL" id="JAKEVZ010000002">
    <property type="protein sequence ID" value="MCF1750059.1"/>
    <property type="molecule type" value="Genomic_DNA"/>
</dbReference>
<evidence type="ECO:0000256" key="1">
    <source>
        <dbReference type="SAM" id="SignalP"/>
    </source>
</evidence>
<evidence type="ECO:0008006" key="4">
    <source>
        <dbReference type="Google" id="ProtNLM"/>
    </source>
</evidence>
<keyword evidence="3" id="KW-1185">Reference proteome</keyword>
<dbReference type="Proteomes" id="UP001201449">
    <property type="component" value="Unassembled WGS sequence"/>
</dbReference>
<name>A0ABS9BQI8_9BACT</name>
<sequence length="449" mass="49210">MKSLIALPILLLLPILATAQHSYVGIQNSTRKSMVSVMMNPAEINNFDRKVEVNFVGVNALFVNNILSFSDLTSIQENLLEDLMSKANTQVNGDTHGSALLPSFGINLGKWSLGWANQFNSRVALHQINPDLGNSVIRSASASGGTTYQLSNPNNQRVNGVMWFESGIVVGRELINNANSKLSVGSNIKIFVPVNYTNVGVSQLSGTLTVQNGVASLSNASGTMNLTYNRDIIDARNLRLDYSNLEINSPSSVGLDLGVNYQAKKNGKVWINSGISVTNIGNLKFGTSNVSNNLRINIPAGSSFRIDRFDLDLENTLDQLTESGFFTLDETQENIQVGLPTTFALYSEIKLTDQFFVSAFWQQMVKNQDKNNQVPFVNVFAVTPSMLFGKFEVFSPWGYFQISELTGGLGFRYGGFFLSSQTVLTSLLANRGTADVQMGLSWGFGQRRQ</sequence>
<protein>
    <recommendedName>
        <fullName evidence="4">DUF5723 domain-containing protein</fullName>
    </recommendedName>
</protein>
<evidence type="ECO:0000313" key="2">
    <source>
        <dbReference type="EMBL" id="MCF1750059.1"/>
    </source>
</evidence>
<accession>A0ABS9BQI8</accession>
<comment type="caution">
    <text evidence="2">The sequence shown here is derived from an EMBL/GenBank/DDBJ whole genome shotgun (WGS) entry which is preliminary data.</text>
</comment>